<name>A0A8H4SX20_9HYPO</name>
<gene>
    <name evidence="1" type="ORF">FGADI_10488</name>
</gene>
<comment type="caution">
    <text evidence="1">The sequence shown here is derived from an EMBL/GenBank/DDBJ whole genome shotgun (WGS) entry which is preliminary data.</text>
</comment>
<organism evidence="1 2">
    <name type="scientific">Fusarium gaditjirri</name>
    <dbReference type="NCBI Taxonomy" id="282569"/>
    <lineage>
        <taxon>Eukaryota</taxon>
        <taxon>Fungi</taxon>
        <taxon>Dikarya</taxon>
        <taxon>Ascomycota</taxon>
        <taxon>Pezizomycotina</taxon>
        <taxon>Sordariomycetes</taxon>
        <taxon>Hypocreomycetidae</taxon>
        <taxon>Hypocreales</taxon>
        <taxon>Nectriaceae</taxon>
        <taxon>Fusarium</taxon>
        <taxon>Fusarium nisikadoi species complex</taxon>
    </lineage>
</organism>
<evidence type="ECO:0000313" key="2">
    <source>
        <dbReference type="Proteomes" id="UP000604273"/>
    </source>
</evidence>
<sequence length="319" mass="36708">MDSIQRKLDNIQLGVHALAKDLKSRDIDEFTNDVDQLTKGMKDIASALQGPGAEEANDRHTVFQYESLLVCLNFDAKIEYSKLDRETAFKYPWMIVQRCEEHLKQLELSIQAFADTAAGAGSRMSACTAYFRDIVLKLQVVAMEYLKLRHRRTVMKLDGAVKREVASRDTSMKEEEALSYVSRPFSREFITRYLRQFPTKSAPRGAVALKVVWDNNKGAWNVTEHETDQQAFPPPKVEQSDIQVIMIGLKELANSAFTAREHYDEESVRPPHPLLERFNLDFLDREEGMLHWSLGGVLAWRFSGEDLWMDRFGHVIDEY</sequence>
<dbReference type="Proteomes" id="UP000604273">
    <property type="component" value="Unassembled WGS sequence"/>
</dbReference>
<reference evidence="1" key="2">
    <citation type="submission" date="2020-05" db="EMBL/GenBank/DDBJ databases">
        <authorList>
            <person name="Kim H.-S."/>
            <person name="Proctor R.H."/>
            <person name="Brown D.W."/>
        </authorList>
    </citation>
    <scope>NUCLEOTIDE SEQUENCE</scope>
    <source>
        <strain evidence="1">NRRL 45417</strain>
    </source>
</reference>
<dbReference type="OrthoDB" id="5033111at2759"/>
<dbReference type="EMBL" id="JABFAI010000290">
    <property type="protein sequence ID" value="KAF4947338.1"/>
    <property type="molecule type" value="Genomic_DNA"/>
</dbReference>
<accession>A0A8H4SX20</accession>
<proteinExistence type="predicted"/>
<evidence type="ECO:0000313" key="1">
    <source>
        <dbReference type="EMBL" id="KAF4947338.1"/>
    </source>
</evidence>
<dbReference type="AlphaFoldDB" id="A0A8H4SX20"/>
<reference evidence="1" key="1">
    <citation type="journal article" date="2020" name="BMC Genomics">
        <title>Correction to: Identification and distribution of gene clusters required for synthesis of sphingolipid metabolism inhibitors in diverse species of the filamentous fungus Fusarium.</title>
        <authorList>
            <person name="Kim H.S."/>
            <person name="Lohmar J.M."/>
            <person name="Busman M."/>
            <person name="Brown D.W."/>
            <person name="Naumann T.A."/>
            <person name="Divon H.H."/>
            <person name="Lysoe E."/>
            <person name="Uhlig S."/>
            <person name="Proctor R.H."/>
        </authorList>
    </citation>
    <scope>NUCLEOTIDE SEQUENCE</scope>
    <source>
        <strain evidence="1">NRRL 45417</strain>
    </source>
</reference>
<keyword evidence="2" id="KW-1185">Reference proteome</keyword>
<protein>
    <submittedName>
        <fullName evidence="1">Uncharacterized protein</fullName>
    </submittedName>
</protein>